<protein>
    <submittedName>
        <fullName evidence="2">ABC-2 family transporter</fullName>
    </submittedName>
</protein>
<keyword evidence="3" id="KW-1185">Reference proteome</keyword>
<dbReference type="EMBL" id="OAOP01000004">
    <property type="protein sequence ID" value="SNX70779.1"/>
    <property type="molecule type" value="Genomic_DNA"/>
</dbReference>
<dbReference type="Pfam" id="PF12730">
    <property type="entry name" value="ABC2_membrane_4"/>
    <property type="match status" value="1"/>
</dbReference>
<dbReference type="OrthoDB" id="9784784at2"/>
<dbReference type="RefSeq" id="WP_097158730.1">
    <property type="nucleotide sequence ID" value="NZ_JBEPMQ010000006.1"/>
</dbReference>
<feature type="transmembrane region" description="Helical" evidence="1">
    <location>
        <begin position="59"/>
        <end position="75"/>
    </location>
</feature>
<accession>A0A285CT72</accession>
<keyword evidence="1" id="KW-1133">Transmembrane helix</keyword>
<organism evidence="2 3">
    <name type="scientific">Bacillus oleivorans</name>
    <dbReference type="NCBI Taxonomy" id="1448271"/>
    <lineage>
        <taxon>Bacteria</taxon>
        <taxon>Bacillati</taxon>
        <taxon>Bacillota</taxon>
        <taxon>Bacilli</taxon>
        <taxon>Bacillales</taxon>
        <taxon>Bacillaceae</taxon>
        <taxon>Bacillus</taxon>
    </lineage>
</organism>
<sequence length="227" mass="25751">MSKLMLLELRKLKRKNFISEITTYYVIMAVLPIFFIKVVHPIFGESYDMAIELINLSTQMAYITFAASLINQVIIEEYKNKTITLGFSYPINRQKLFIAKILFIAAMMFVVQMVSFIISGVITFSADAAFGIIKGSPTAEQIYVYFIHAIFYSAATILVGLIPMFYFGIIRRATVTTVIFGIIIMQVLNFTYILQWNEELVLSVLCLLGAVNIFLSVKMIDRVGEAL</sequence>
<feature type="transmembrane region" description="Helical" evidence="1">
    <location>
        <begin position="21"/>
        <end position="39"/>
    </location>
</feature>
<feature type="transmembrane region" description="Helical" evidence="1">
    <location>
        <begin position="142"/>
        <end position="166"/>
    </location>
</feature>
<keyword evidence="1" id="KW-0812">Transmembrane</keyword>
<evidence type="ECO:0000313" key="2">
    <source>
        <dbReference type="EMBL" id="SNX70779.1"/>
    </source>
</evidence>
<feature type="transmembrane region" description="Helical" evidence="1">
    <location>
        <begin position="173"/>
        <end position="194"/>
    </location>
</feature>
<proteinExistence type="predicted"/>
<reference evidence="2 3" key="1">
    <citation type="submission" date="2017-08" db="EMBL/GenBank/DDBJ databases">
        <authorList>
            <person name="de Groot N.N."/>
        </authorList>
    </citation>
    <scope>NUCLEOTIDE SEQUENCE [LARGE SCALE GENOMIC DNA]</scope>
    <source>
        <strain evidence="2 3">JC228</strain>
    </source>
</reference>
<dbReference type="Proteomes" id="UP000219546">
    <property type="component" value="Unassembled WGS sequence"/>
</dbReference>
<dbReference type="AlphaFoldDB" id="A0A285CT72"/>
<feature type="transmembrane region" description="Helical" evidence="1">
    <location>
        <begin position="96"/>
        <end position="122"/>
    </location>
</feature>
<evidence type="ECO:0000313" key="3">
    <source>
        <dbReference type="Proteomes" id="UP000219546"/>
    </source>
</evidence>
<keyword evidence="1" id="KW-0472">Membrane</keyword>
<evidence type="ECO:0000256" key="1">
    <source>
        <dbReference type="SAM" id="Phobius"/>
    </source>
</evidence>
<name>A0A285CT72_9BACI</name>
<feature type="transmembrane region" description="Helical" evidence="1">
    <location>
        <begin position="200"/>
        <end position="217"/>
    </location>
</feature>
<gene>
    <name evidence="2" type="ORF">SAMN05877753_104348</name>
</gene>